<evidence type="ECO:0000313" key="3">
    <source>
        <dbReference type="Proteomes" id="UP001497516"/>
    </source>
</evidence>
<evidence type="ECO:0000256" key="1">
    <source>
        <dbReference type="SAM" id="MobiDB-lite"/>
    </source>
</evidence>
<keyword evidence="3" id="KW-1185">Reference proteome</keyword>
<accession>A0AAV2C9Q4</accession>
<reference evidence="2 3" key="1">
    <citation type="submission" date="2024-04" db="EMBL/GenBank/DDBJ databases">
        <authorList>
            <person name="Fracassetti M."/>
        </authorList>
    </citation>
    <scope>NUCLEOTIDE SEQUENCE [LARGE SCALE GENOMIC DNA]</scope>
</reference>
<dbReference type="AlphaFoldDB" id="A0AAV2C9Q4"/>
<dbReference type="EMBL" id="OZ034813">
    <property type="protein sequence ID" value="CAL1353247.1"/>
    <property type="molecule type" value="Genomic_DNA"/>
</dbReference>
<feature type="compositionally biased region" description="Gly residues" evidence="1">
    <location>
        <begin position="106"/>
        <end position="127"/>
    </location>
</feature>
<protein>
    <submittedName>
        <fullName evidence="2">Uncharacterized protein</fullName>
    </submittedName>
</protein>
<feature type="region of interest" description="Disordered" evidence="1">
    <location>
        <begin position="94"/>
        <end position="150"/>
    </location>
</feature>
<proteinExistence type="predicted"/>
<evidence type="ECO:0000313" key="2">
    <source>
        <dbReference type="EMBL" id="CAL1353247.1"/>
    </source>
</evidence>
<organism evidence="2 3">
    <name type="scientific">Linum trigynum</name>
    <dbReference type="NCBI Taxonomy" id="586398"/>
    <lineage>
        <taxon>Eukaryota</taxon>
        <taxon>Viridiplantae</taxon>
        <taxon>Streptophyta</taxon>
        <taxon>Embryophyta</taxon>
        <taxon>Tracheophyta</taxon>
        <taxon>Spermatophyta</taxon>
        <taxon>Magnoliopsida</taxon>
        <taxon>eudicotyledons</taxon>
        <taxon>Gunneridae</taxon>
        <taxon>Pentapetalae</taxon>
        <taxon>rosids</taxon>
        <taxon>fabids</taxon>
        <taxon>Malpighiales</taxon>
        <taxon>Linaceae</taxon>
        <taxon>Linum</taxon>
    </lineage>
</organism>
<feature type="compositionally biased region" description="Low complexity" evidence="1">
    <location>
        <begin position="128"/>
        <end position="142"/>
    </location>
</feature>
<sequence>MELGMLFPRIRKQPLSALSLGSSSIRDHKAEKTVFFFNEVWWNLILWPRDLRLCMTGIKPEIAASVWVFEPDSLKSAFRLAGYKEEELASWRSTIGRYPRPSGTGSSSGTGSKGGGGVAGATAGAGGPTAAPAPVAAARGGMRPPPKGFVRLSPAEIERKRREGKCFNCDERFTIGHKCACPDLMMLVGRWEDEAAGRVRIF</sequence>
<gene>
    <name evidence="2" type="ORF">LTRI10_LOCUS1163</name>
</gene>
<name>A0AAV2C9Q4_9ROSI</name>
<dbReference type="Proteomes" id="UP001497516">
    <property type="component" value="Chromosome 1"/>
</dbReference>
<feature type="compositionally biased region" description="Low complexity" evidence="1">
    <location>
        <begin position="96"/>
        <end position="105"/>
    </location>
</feature>